<dbReference type="Pfam" id="PF02709">
    <property type="entry name" value="Glyco_transf_7C"/>
    <property type="match status" value="1"/>
</dbReference>
<keyword evidence="2" id="KW-1015">Disulfide bond</keyword>
<evidence type="ECO:0000256" key="2">
    <source>
        <dbReference type="ARBA" id="ARBA00023157"/>
    </source>
</evidence>
<dbReference type="InterPro" id="IPR027791">
    <property type="entry name" value="Galactosyl_T_C"/>
</dbReference>
<keyword evidence="1" id="KW-0808">Transferase</keyword>
<dbReference type="Gene3D" id="3.90.550.10">
    <property type="entry name" value="Spore Coat Polysaccharide Biosynthesis Protein SpsA, Chain A"/>
    <property type="match status" value="1"/>
</dbReference>
<sequence>MDLTWRPGPTEEQVPGSRDFRRGGESTVATEWTVAIVVDRAAMQVEPARTPGRQRSGEDDLGQDRARDMAEQVEQQPGGDVESLSRGLMALGRENEFAWRLSAVHFRRRKNADVSEVCGAGAALRRAGFHGLAAGAAFDARNGRGLGEPAGRRRLRATVDREKLKFLIDPPMCKAFSQLQTLRAQCRGPVRHAKIVAEGISHLKLCAAIGAWIWGLDIAKALERLAGVASVVCHQCAHGATAAGVAGDGGPGRCPSQSAGCQMQQRSWRSCPSSYMPEIIGMFILRMGERARGKSYPEQLVNAILRGIRKQLLNAQVINNLEMGLNFDELEVKVERSFQPREGFEHRGEHAGLALDSEVLDKAMTDDLVRMGHLEVWRPASVGARRQPAGREPIPSRRVNCNKADDPRPELRVRLVVPACGDSFTAVTLTVGRRSQRARFKAVKAKLHGAVKTGTNLIDAKPLAQYLGLEMSLRMRLDSSSALAAVPGGSEVELLGVMHLAAELAKSAERLKSEHACAPKPFVHMEIHKVKRNATEREKRANSSGMWAGFGFEVLVISVACCKHPAGHDRLEASGKKWANANVLLPRGRQQSSLELVWTIVGPIQTLGVEEREAKRMGEAMAAVQAPRAKGRAQAPMPKAGNPEKEAKKAKRRTQNDFDVVAFLKKALGGIAALVAVLLGVSRLSGRTAASASPSPISGRRLPPIPAGIRPAGCANSLLNATGTKESVSIIIPYYHEELFRIEITMQSILLHTDMNLVKEIMWISDGNGPAQIFREELLAMHPKVSVHVNVENKGLIVTKMEAAARAKGSILMFTEPHTVANKHWLEPLLDRLAEEPNALVMPTLDAINGDMTNYHQMQFGHWRFEWNMNLGFTNPWQTDMTKELGARPYPSPATSGGIYAIRKEWWDHLELFDPELIRWGGDHIEASHKVWRCGGRVEMHPCSRSPLCQTRETEIQSASGECLIQLPSARLFVYSRSCALTLTAPT</sequence>
<dbReference type="SUPFAM" id="SSF53448">
    <property type="entry name" value="Nucleotide-diphospho-sugar transferases"/>
    <property type="match status" value="1"/>
</dbReference>
<accession>A0ABN9VBD1</accession>
<evidence type="ECO:0000256" key="3">
    <source>
        <dbReference type="SAM" id="MobiDB-lite"/>
    </source>
</evidence>
<dbReference type="Proteomes" id="UP001189429">
    <property type="component" value="Unassembled WGS sequence"/>
</dbReference>
<feature type="compositionally biased region" description="Basic and acidic residues" evidence="3">
    <location>
        <begin position="55"/>
        <end position="70"/>
    </location>
</feature>
<dbReference type="PANTHER" id="PTHR11675:SF131">
    <property type="entry name" value="POLYPEPTIDE N-ACETYLGALACTOSAMINYLTRANSFERASE 9-RELATED"/>
    <property type="match status" value="1"/>
</dbReference>
<dbReference type="EMBL" id="CAUYUJ010016948">
    <property type="protein sequence ID" value="CAK0870301.1"/>
    <property type="molecule type" value="Genomic_DNA"/>
</dbReference>
<dbReference type="Pfam" id="PF00535">
    <property type="entry name" value="Glycos_transf_2"/>
    <property type="match status" value="1"/>
</dbReference>
<dbReference type="InterPro" id="IPR029044">
    <property type="entry name" value="Nucleotide-diphossugar_trans"/>
</dbReference>
<reference evidence="6" key="1">
    <citation type="submission" date="2023-10" db="EMBL/GenBank/DDBJ databases">
        <authorList>
            <person name="Chen Y."/>
            <person name="Shah S."/>
            <person name="Dougan E. K."/>
            <person name="Thang M."/>
            <person name="Chan C."/>
        </authorList>
    </citation>
    <scope>NUCLEOTIDE SEQUENCE [LARGE SCALE GENOMIC DNA]</scope>
</reference>
<feature type="domain" description="Glycosyltransferase 2-like" evidence="4">
    <location>
        <begin position="729"/>
        <end position="870"/>
    </location>
</feature>
<evidence type="ECO:0000259" key="5">
    <source>
        <dbReference type="Pfam" id="PF02709"/>
    </source>
</evidence>
<gene>
    <name evidence="6" type="ORF">PCOR1329_LOCUS56444</name>
</gene>
<protein>
    <recommendedName>
        <fullName evidence="8">Glycosyltransferase 2-like domain-containing protein</fullName>
    </recommendedName>
</protein>
<evidence type="ECO:0000313" key="6">
    <source>
        <dbReference type="EMBL" id="CAK0870301.1"/>
    </source>
</evidence>
<feature type="region of interest" description="Disordered" evidence="3">
    <location>
        <begin position="43"/>
        <end position="82"/>
    </location>
</feature>
<evidence type="ECO:0008006" key="8">
    <source>
        <dbReference type="Google" id="ProtNLM"/>
    </source>
</evidence>
<evidence type="ECO:0000256" key="1">
    <source>
        <dbReference type="ARBA" id="ARBA00022679"/>
    </source>
</evidence>
<feature type="domain" description="Galactosyltransferase C-terminal" evidence="5">
    <location>
        <begin position="889"/>
        <end position="944"/>
    </location>
</feature>
<feature type="region of interest" description="Disordered" evidence="3">
    <location>
        <begin position="386"/>
        <end position="405"/>
    </location>
</feature>
<evidence type="ECO:0000259" key="4">
    <source>
        <dbReference type="Pfam" id="PF00535"/>
    </source>
</evidence>
<dbReference type="PANTHER" id="PTHR11675">
    <property type="entry name" value="N-ACETYLGALACTOSAMINYLTRANSFERASE"/>
    <property type="match status" value="1"/>
</dbReference>
<dbReference type="InterPro" id="IPR001173">
    <property type="entry name" value="Glyco_trans_2-like"/>
</dbReference>
<comment type="caution">
    <text evidence="6">The sequence shown here is derived from an EMBL/GenBank/DDBJ whole genome shotgun (WGS) entry which is preliminary data.</text>
</comment>
<evidence type="ECO:0000313" key="7">
    <source>
        <dbReference type="Proteomes" id="UP001189429"/>
    </source>
</evidence>
<organism evidence="6 7">
    <name type="scientific">Prorocentrum cordatum</name>
    <dbReference type="NCBI Taxonomy" id="2364126"/>
    <lineage>
        <taxon>Eukaryota</taxon>
        <taxon>Sar</taxon>
        <taxon>Alveolata</taxon>
        <taxon>Dinophyceae</taxon>
        <taxon>Prorocentrales</taxon>
        <taxon>Prorocentraceae</taxon>
        <taxon>Prorocentrum</taxon>
    </lineage>
</organism>
<proteinExistence type="predicted"/>
<feature type="region of interest" description="Disordered" evidence="3">
    <location>
        <begin position="625"/>
        <end position="652"/>
    </location>
</feature>
<keyword evidence="7" id="KW-1185">Reference proteome</keyword>
<feature type="region of interest" description="Disordered" evidence="3">
    <location>
        <begin position="1"/>
        <end position="26"/>
    </location>
</feature>
<name>A0ABN9VBD1_9DINO</name>